<name>A0A0G4HZV8_9ALVE</name>
<dbReference type="AlphaFoldDB" id="A0A0G4HZV8"/>
<evidence type="ECO:0000313" key="1">
    <source>
        <dbReference type="EMBL" id="CEM50096.1"/>
    </source>
</evidence>
<accession>A0A0G4HZV8</accession>
<organism evidence="1">
    <name type="scientific">Chromera velia CCMP2878</name>
    <dbReference type="NCBI Taxonomy" id="1169474"/>
    <lineage>
        <taxon>Eukaryota</taxon>
        <taxon>Sar</taxon>
        <taxon>Alveolata</taxon>
        <taxon>Colpodellida</taxon>
        <taxon>Chromeraceae</taxon>
        <taxon>Chromera</taxon>
    </lineage>
</organism>
<reference evidence="1" key="1">
    <citation type="submission" date="2014-11" db="EMBL/GenBank/DDBJ databases">
        <authorList>
            <person name="Otto D Thomas"/>
            <person name="Naeem Raeece"/>
        </authorList>
    </citation>
    <scope>NUCLEOTIDE SEQUENCE</scope>
</reference>
<dbReference type="EMBL" id="CDMZ01004554">
    <property type="protein sequence ID" value="CEM50096.1"/>
    <property type="molecule type" value="Genomic_DNA"/>
</dbReference>
<protein>
    <submittedName>
        <fullName evidence="1">Uncharacterized protein</fullName>
    </submittedName>
</protein>
<sequence length="76" mass="8009">MHVLFAKGPTVDSTEITISKIGQYDGMLSLLDAGRNRGTAHFGILRPASSSPDFGVAKPKFAPPSYSSDNAGLNQT</sequence>
<proteinExistence type="predicted"/>
<gene>
    <name evidence="1" type="ORF">Cvel_9796</name>
</gene>
<dbReference type="VEuPathDB" id="CryptoDB:Cvel_9796"/>